<feature type="signal peptide" evidence="1">
    <location>
        <begin position="1"/>
        <end position="20"/>
    </location>
</feature>
<reference evidence="2 3" key="1">
    <citation type="submission" date="2024-09" db="EMBL/GenBank/DDBJ databases">
        <title>Rethinking Asexuality: The Enigmatic Case of Functional Sexual Genes in Lepraria (Stereocaulaceae).</title>
        <authorList>
            <person name="Doellman M."/>
            <person name="Sun Y."/>
            <person name="Barcenas-Pena A."/>
            <person name="Lumbsch H.T."/>
            <person name="Grewe F."/>
        </authorList>
    </citation>
    <scope>NUCLEOTIDE SEQUENCE [LARGE SCALE GENOMIC DNA]</scope>
    <source>
        <strain evidence="2 3">Mercado 3170</strain>
    </source>
</reference>
<name>A0ABR4ABQ2_9LECA</name>
<comment type="caution">
    <text evidence="2">The sequence shown here is derived from an EMBL/GenBank/DDBJ whole genome shotgun (WGS) entry which is preliminary data.</text>
</comment>
<sequence length="148" mass="15449">MFPTSFLLLLLSLLTPTATALFCPECGVNGIFYIDGGCDNSTYVAPLFGGDAGECFEIGAPYSDLIDETAHMPFGKNTKTKSVSIYNTKDDCQVFFYPGLTCEANTGIKVPLGPCENAKDGSGWGSFCVSCPAGSSVMGSGVACPPVK</sequence>
<evidence type="ECO:0000313" key="2">
    <source>
        <dbReference type="EMBL" id="KAL2042124.1"/>
    </source>
</evidence>
<proteinExistence type="predicted"/>
<evidence type="ECO:0000256" key="1">
    <source>
        <dbReference type="SAM" id="SignalP"/>
    </source>
</evidence>
<protein>
    <submittedName>
        <fullName evidence="2">Uncharacterized protein</fullName>
    </submittedName>
</protein>
<evidence type="ECO:0000313" key="3">
    <source>
        <dbReference type="Proteomes" id="UP001590950"/>
    </source>
</evidence>
<gene>
    <name evidence="2" type="ORF">N7G274_005312</name>
</gene>
<accession>A0ABR4ABQ2</accession>
<feature type="chain" id="PRO_5046656223" evidence="1">
    <location>
        <begin position="21"/>
        <end position="148"/>
    </location>
</feature>
<keyword evidence="1" id="KW-0732">Signal</keyword>
<organism evidence="2 3">
    <name type="scientific">Stereocaulon virgatum</name>
    <dbReference type="NCBI Taxonomy" id="373712"/>
    <lineage>
        <taxon>Eukaryota</taxon>
        <taxon>Fungi</taxon>
        <taxon>Dikarya</taxon>
        <taxon>Ascomycota</taxon>
        <taxon>Pezizomycotina</taxon>
        <taxon>Lecanoromycetes</taxon>
        <taxon>OSLEUM clade</taxon>
        <taxon>Lecanoromycetidae</taxon>
        <taxon>Lecanorales</taxon>
        <taxon>Lecanorineae</taxon>
        <taxon>Stereocaulaceae</taxon>
        <taxon>Stereocaulon</taxon>
    </lineage>
</organism>
<keyword evidence="3" id="KW-1185">Reference proteome</keyword>
<dbReference type="EMBL" id="JBEFKJ010000015">
    <property type="protein sequence ID" value="KAL2042124.1"/>
    <property type="molecule type" value="Genomic_DNA"/>
</dbReference>
<dbReference type="Proteomes" id="UP001590950">
    <property type="component" value="Unassembled WGS sequence"/>
</dbReference>